<evidence type="ECO:0000313" key="3">
    <source>
        <dbReference type="EMBL" id="KAJ4775809.1"/>
    </source>
</evidence>
<dbReference type="InterPro" id="IPR021109">
    <property type="entry name" value="Peptidase_aspartic_dom_sf"/>
</dbReference>
<dbReference type="Proteomes" id="UP001140206">
    <property type="component" value="Chromosome 3"/>
</dbReference>
<protein>
    <submittedName>
        <fullName evidence="3">Eukaryotic aspartyl protease family protein</fullName>
    </submittedName>
</protein>
<dbReference type="SUPFAM" id="SSF50630">
    <property type="entry name" value="Acid proteases"/>
    <property type="match status" value="1"/>
</dbReference>
<reference evidence="3" key="1">
    <citation type="submission" date="2022-08" db="EMBL/GenBank/DDBJ databases">
        <authorList>
            <person name="Marques A."/>
        </authorList>
    </citation>
    <scope>NUCLEOTIDE SEQUENCE</scope>
    <source>
        <strain evidence="3">RhyPub2mFocal</strain>
        <tissue evidence="3">Leaves</tissue>
    </source>
</reference>
<comment type="similarity">
    <text evidence="1">Belongs to the peptidase A1 family.</text>
</comment>
<dbReference type="PANTHER" id="PTHR47965:SF63">
    <property type="entry name" value="OS01G0937200 PROTEIN"/>
    <property type="match status" value="1"/>
</dbReference>
<dbReference type="PANTHER" id="PTHR47965">
    <property type="entry name" value="ASPARTYL PROTEASE-RELATED"/>
    <property type="match status" value="1"/>
</dbReference>
<name>A0AAV8E8X7_9POAL</name>
<dbReference type="PROSITE" id="PS51767">
    <property type="entry name" value="PEPTIDASE_A1"/>
    <property type="match status" value="1"/>
</dbReference>
<sequence>MSSQDQGRFNFPPTVSLITCLLFCFQFGTTISYNALVSPIYKDSNTSLYTIPINNYKPLVLDLTNTFIWTTCSNSTKHHTIPSSSSCEAANKPGNCTIGSKDDCTTELFNPVSRKCGSGLVTFTTLTTNSTDGHNPLYAVNVTNITALCAPKKLLELLPKDSIGIAGLASSNLSLPLQLSSRANIEKQFALCLPASGRGVAIFGTGPYYLMGMVERNVSSMLKYTPLIKNHLSSSYYINVTGITINMQSLQIPETAFLGGALLSSVSPYTILREDIYHPFLSAYSTATQYIPRVTPVKPFDLCYDSRNLSSTRMGYGVPGISFTLQGGIYNWTIFGANALVMAATNAACLAFLPNQTVQNVPMVIGGFQMENNFLLFDLEKARLGMSGLLYGVMTTCNNFNYTYP</sequence>
<dbReference type="InterPro" id="IPR032861">
    <property type="entry name" value="TAXi_N"/>
</dbReference>
<evidence type="ECO:0000259" key="2">
    <source>
        <dbReference type="PROSITE" id="PS51767"/>
    </source>
</evidence>
<dbReference type="GO" id="GO:0006508">
    <property type="term" value="P:proteolysis"/>
    <property type="evidence" value="ECO:0007669"/>
    <property type="project" value="UniProtKB-KW"/>
</dbReference>
<dbReference type="Pfam" id="PF14541">
    <property type="entry name" value="TAXi_C"/>
    <property type="match status" value="1"/>
</dbReference>
<gene>
    <name evidence="3" type="ORF">LUZ62_060066</name>
</gene>
<dbReference type="EMBL" id="JAMFTS010000003">
    <property type="protein sequence ID" value="KAJ4775809.1"/>
    <property type="molecule type" value="Genomic_DNA"/>
</dbReference>
<dbReference type="InterPro" id="IPR032799">
    <property type="entry name" value="TAXi_C"/>
</dbReference>
<proteinExistence type="inferred from homology"/>
<keyword evidence="3" id="KW-0378">Hydrolase</keyword>
<accession>A0AAV8E8X7</accession>
<dbReference type="GO" id="GO:0004190">
    <property type="term" value="F:aspartic-type endopeptidase activity"/>
    <property type="evidence" value="ECO:0007669"/>
    <property type="project" value="InterPro"/>
</dbReference>
<dbReference type="InterPro" id="IPR033121">
    <property type="entry name" value="PEPTIDASE_A1"/>
</dbReference>
<dbReference type="Gene3D" id="2.40.70.10">
    <property type="entry name" value="Acid Proteases"/>
    <property type="match status" value="2"/>
</dbReference>
<keyword evidence="4" id="KW-1185">Reference proteome</keyword>
<evidence type="ECO:0000313" key="4">
    <source>
        <dbReference type="Proteomes" id="UP001140206"/>
    </source>
</evidence>
<organism evidence="3 4">
    <name type="scientific">Rhynchospora pubera</name>
    <dbReference type="NCBI Taxonomy" id="906938"/>
    <lineage>
        <taxon>Eukaryota</taxon>
        <taxon>Viridiplantae</taxon>
        <taxon>Streptophyta</taxon>
        <taxon>Embryophyta</taxon>
        <taxon>Tracheophyta</taxon>
        <taxon>Spermatophyta</taxon>
        <taxon>Magnoliopsida</taxon>
        <taxon>Liliopsida</taxon>
        <taxon>Poales</taxon>
        <taxon>Cyperaceae</taxon>
        <taxon>Cyperoideae</taxon>
        <taxon>Rhynchosporeae</taxon>
        <taxon>Rhynchospora</taxon>
    </lineage>
</organism>
<dbReference type="InterPro" id="IPR001461">
    <property type="entry name" value="Aspartic_peptidase_A1"/>
</dbReference>
<dbReference type="Pfam" id="PF14543">
    <property type="entry name" value="TAXi_N"/>
    <property type="match status" value="1"/>
</dbReference>
<evidence type="ECO:0000256" key="1">
    <source>
        <dbReference type="ARBA" id="ARBA00007447"/>
    </source>
</evidence>
<feature type="domain" description="Peptidase A1" evidence="2">
    <location>
        <begin position="45"/>
        <end position="387"/>
    </location>
</feature>
<dbReference type="AlphaFoldDB" id="A0AAV8E8X7"/>
<keyword evidence="3" id="KW-0645">Protease</keyword>
<comment type="caution">
    <text evidence="3">The sequence shown here is derived from an EMBL/GenBank/DDBJ whole genome shotgun (WGS) entry which is preliminary data.</text>
</comment>